<evidence type="ECO:0000256" key="1">
    <source>
        <dbReference type="ARBA" id="ARBA00022679"/>
    </source>
</evidence>
<reference evidence="3 4" key="1">
    <citation type="journal article" date="2009" name="Science">
        <title>Green evolution and dynamic adaptations revealed by genomes of the marine picoeukaryotes Micromonas.</title>
        <authorList>
            <person name="Worden A.Z."/>
            <person name="Lee J.H."/>
            <person name="Mock T."/>
            <person name="Rouze P."/>
            <person name="Simmons M.P."/>
            <person name="Aerts A.L."/>
            <person name="Allen A.E."/>
            <person name="Cuvelier M.L."/>
            <person name="Derelle E."/>
            <person name="Everett M.V."/>
            <person name="Foulon E."/>
            <person name="Grimwood J."/>
            <person name="Gundlach H."/>
            <person name="Henrissat B."/>
            <person name="Napoli C."/>
            <person name="McDonald S.M."/>
            <person name="Parker M.S."/>
            <person name="Rombauts S."/>
            <person name="Salamov A."/>
            <person name="Von Dassow P."/>
            <person name="Badger J.H."/>
            <person name="Coutinho P.M."/>
            <person name="Demir E."/>
            <person name="Dubchak I."/>
            <person name="Gentemann C."/>
            <person name="Eikrem W."/>
            <person name="Gready J.E."/>
            <person name="John U."/>
            <person name="Lanier W."/>
            <person name="Lindquist E.A."/>
            <person name="Lucas S."/>
            <person name="Mayer K.F."/>
            <person name="Moreau H."/>
            <person name="Not F."/>
            <person name="Otillar R."/>
            <person name="Panaud O."/>
            <person name="Pangilinan J."/>
            <person name="Paulsen I."/>
            <person name="Piegu B."/>
            <person name="Poliakov A."/>
            <person name="Robbens S."/>
            <person name="Schmutz J."/>
            <person name="Toulza E."/>
            <person name="Wyss T."/>
            <person name="Zelensky A."/>
            <person name="Zhou K."/>
            <person name="Armbrust E.V."/>
            <person name="Bhattacharya D."/>
            <person name="Goodenough U.W."/>
            <person name="Van de Peer Y."/>
            <person name="Grigoriev I.V."/>
        </authorList>
    </citation>
    <scope>NUCLEOTIDE SEQUENCE [LARGE SCALE GENOMIC DNA]</scope>
    <source>
        <strain evidence="3 4">CCMP1545</strain>
    </source>
</reference>
<dbReference type="Gene3D" id="3.90.550.10">
    <property type="entry name" value="Spore Coat Polysaccharide Biosynthesis Protein SpsA, Chain A"/>
    <property type="match status" value="1"/>
</dbReference>
<keyword evidence="4" id="KW-1185">Reference proteome</keyword>
<dbReference type="EMBL" id="GG663748">
    <property type="protein sequence ID" value="EEH52353.1"/>
    <property type="molecule type" value="Genomic_DNA"/>
</dbReference>
<feature type="domain" description="Galactosyltransferase C-terminal" evidence="2">
    <location>
        <begin position="46"/>
        <end position="107"/>
    </location>
</feature>
<organism evidence="4">
    <name type="scientific">Micromonas pusilla (strain CCMP1545)</name>
    <name type="common">Picoplanktonic green alga</name>
    <dbReference type="NCBI Taxonomy" id="564608"/>
    <lineage>
        <taxon>Eukaryota</taxon>
        <taxon>Viridiplantae</taxon>
        <taxon>Chlorophyta</taxon>
        <taxon>Mamiellophyceae</taxon>
        <taxon>Mamiellales</taxon>
        <taxon>Mamiellaceae</taxon>
        <taxon>Micromonas</taxon>
    </lineage>
</organism>
<dbReference type="Proteomes" id="UP000001876">
    <property type="component" value="Unassembled WGS sequence"/>
</dbReference>
<protein>
    <submittedName>
        <fullName evidence="3">Predicted protein</fullName>
    </submittedName>
</protein>
<dbReference type="OrthoDB" id="508846at2759"/>
<dbReference type="SUPFAM" id="SSF53448">
    <property type="entry name" value="Nucleotide-diphospho-sugar transferases"/>
    <property type="match status" value="1"/>
</dbReference>
<evidence type="ECO:0000259" key="2">
    <source>
        <dbReference type="Pfam" id="PF02709"/>
    </source>
</evidence>
<sequence>MIICFHDVDMLPSPSLAPQYLRAMPRDEEEEGSDGIDRDKGGAVRVLSAGGCRYDADGCFGGVTLYDRRALDNTNGYPNGFWGWGGEDNAQFARCARAGVLLERVRGCDFEDTEGAEARSVSRRFPYDPVGAVKAVP</sequence>
<dbReference type="InterPro" id="IPR029044">
    <property type="entry name" value="Nucleotide-diphossugar_trans"/>
</dbReference>
<dbReference type="Pfam" id="PF02709">
    <property type="entry name" value="Glyco_transf_7C"/>
    <property type="match status" value="1"/>
</dbReference>
<dbReference type="PRINTS" id="PR02050">
    <property type="entry name" value="B14GALTRFASE"/>
</dbReference>
<dbReference type="STRING" id="564608.C1N5U7"/>
<keyword evidence="1" id="KW-0808">Transferase</keyword>
<dbReference type="InterPro" id="IPR003859">
    <property type="entry name" value="Galactosyl_T"/>
</dbReference>
<dbReference type="GO" id="GO:0016757">
    <property type="term" value="F:glycosyltransferase activity"/>
    <property type="evidence" value="ECO:0007669"/>
    <property type="project" value="InterPro"/>
</dbReference>
<proteinExistence type="predicted"/>
<dbReference type="InterPro" id="IPR027791">
    <property type="entry name" value="Galactosyl_T_C"/>
</dbReference>
<dbReference type="AlphaFoldDB" id="C1N5U7"/>
<gene>
    <name evidence="3" type="ORF">MICPUCDRAFT_53046</name>
</gene>
<dbReference type="KEGG" id="mpp:MICPUCDRAFT_53046"/>
<evidence type="ECO:0000313" key="3">
    <source>
        <dbReference type="EMBL" id="EEH52353.1"/>
    </source>
</evidence>
<dbReference type="GO" id="GO:0005975">
    <property type="term" value="P:carbohydrate metabolic process"/>
    <property type="evidence" value="ECO:0007669"/>
    <property type="project" value="InterPro"/>
</dbReference>
<dbReference type="RefSeq" id="XP_003063217.1">
    <property type="nucleotide sequence ID" value="XM_003063171.1"/>
</dbReference>
<name>C1N5U7_MICPC</name>
<dbReference type="GeneID" id="9688657"/>
<evidence type="ECO:0000313" key="4">
    <source>
        <dbReference type="Proteomes" id="UP000001876"/>
    </source>
</evidence>
<accession>C1N5U7</accession>